<dbReference type="GO" id="GO:0000209">
    <property type="term" value="P:protein polyubiquitination"/>
    <property type="evidence" value="ECO:0007669"/>
    <property type="project" value="TreeGrafter"/>
</dbReference>
<dbReference type="GO" id="GO:0043161">
    <property type="term" value="P:proteasome-mediated ubiquitin-dependent protein catabolic process"/>
    <property type="evidence" value="ECO:0007669"/>
    <property type="project" value="TreeGrafter"/>
</dbReference>
<dbReference type="AlphaFoldDB" id="A0A2A5IXY8"/>
<dbReference type="Proteomes" id="UP000230886">
    <property type="component" value="Unassembled WGS sequence"/>
</dbReference>
<protein>
    <submittedName>
        <fullName evidence="3">Uncharacterized protein</fullName>
    </submittedName>
</protein>
<name>A0A2A5IXY8_RHOSG</name>
<keyword evidence="2" id="KW-0732">Signal</keyword>
<dbReference type="InterPro" id="IPR011042">
    <property type="entry name" value="6-blade_b-propeller_TolB-like"/>
</dbReference>
<evidence type="ECO:0000256" key="1">
    <source>
        <dbReference type="SAM" id="MobiDB-lite"/>
    </source>
</evidence>
<dbReference type="PANTHER" id="PTHR24104">
    <property type="entry name" value="E3 UBIQUITIN-PROTEIN LIGASE NHLRC1-RELATED"/>
    <property type="match status" value="1"/>
</dbReference>
<dbReference type="GO" id="GO:0008270">
    <property type="term" value="F:zinc ion binding"/>
    <property type="evidence" value="ECO:0007669"/>
    <property type="project" value="UniProtKB-KW"/>
</dbReference>
<evidence type="ECO:0000313" key="4">
    <source>
        <dbReference type="Proteomes" id="UP000230886"/>
    </source>
</evidence>
<gene>
    <name evidence="3" type="ORF">CHR55_32815</name>
</gene>
<feature type="signal peptide" evidence="2">
    <location>
        <begin position="1"/>
        <end position="29"/>
    </location>
</feature>
<evidence type="ECO:0000313" key="3">
    <source>
        <dbReference type="EMBL" id="PCK22214.1"/>
    </source>
</evidence>
<comment type="caution">
    <text evidence="3">The sequence shown here is derived from an EMBL/GenBank/DDBJ whole genome shotgun (WGS) entry which is preliminary data.</text>
</comment>
<feature type="region of interest" description="Disordered" evidence="1">
    <location>
        <begin position="308"/>
        <end position="328"/>
    </location>
</feature>
<dbReference type="GO" id="GO:0061630">
    <property type="term" value="F:ubiquitin protein ligase activity"/>
    <property type="evidence" value="ECO:0007669"/>
    <property type="project" value="TreeGrafter"/>
</dbReference>
<evidence type="ECO:0000256" key="2">
    <source>
        <dbReference type="SAM" id="SignalP"/>
    </source>
</evidence>
<proteinExistence type="predicted"/>
<organism evidence="3 4">
    <name type="scientific">Rhodococcus qingshengii</name>
    <dbReference type="NCBI Taxonomy" id="334542"/>
    <lineage>
        <taxon>Bacteria</taxon>
        <taxon>Bacillati</taxon>
        <taxon>Actinomycetota</taxon>
        <taxon>Actinomycetes</taxon>
        <taxon>Mycobacteriales</taxon>
        <taxon>Nocardiaceae</taxon>
        <taxon>Rhodococcus</taxon>
        <taxon>Rhodococcus erythropolis group</taxon>
    </lineage>
</organism>
<feature type="chain" id="PRO_5013377477" evidence="2">
    <location>
        <begin position="30"/>
        <end position="328"/>
    </location>
</feature>
<accession>A0A2A5IXY8</accession>
<dbReference type="SUPFAM" id="SSF101898">
    <property type="entry name" value="NHL repeat"/>
    <property type="match status" value="1"/>
</dbReference>
<reference evidence="3 4" key="1">
    <citation type="submission" date="2017-07" db="EMBL/GenBank/DDBJ databases">
        <title>Draft sequence of Rhodococcus enclensis 23b-28.</title>
        <authorList>
            <person name="Besaury L."/>
            <person name="Sancelme M."/>
            <person name="Amato P."/>
            <person name="Lallement A."/>
            <person name="Delort A.-M."/>
        </authorList>
    </citation>
    <scope>NUCLEOTIDE SEQUENCE [LARGE SCALE GENOMIC DNA]</scope>
    <source>
        <strain evidence="3 4">23b-28</strain>
    </source>
</reference>
<dbReference type="EMBL" id="NOVD01000079">
    <property type="protein sequence ID" value="PCK22214.1"/>
    <property type="molecule type" value="Genomic_DNA"/>
</dbReference>
<dbReference type="PANTHER" id="PTHR24104:SF25">
    <property type="entry name" value="PROTEIN LIN-41"/>
    <property type="match status" value="1"/>
</dbReference>
<dbReference type="InterPro" id="IPR050952">
    <property type="entry name" value="TRIM-NHL_E3_ligases"/>
</dbReference>
<dbReference type="Gene3D" id="2.120.10.30">
    <property type="entry name" value="TolB, C-terminal domain"/>
    <property type="match status" value="1"/>
</dbReference>
<sequence>MGPANLNRFLMSSAVAVAAAFGATAPAHAADGLEKSYTQSTLLAFNNGEWAKDVAVDDHGNTAILVTASGQSRVVKISGDGTQTTVPVSGRGSAGSVAMDNDGNTFVTYGSYLSGNSVASGSVVQITPEGNSFQIVYGLRNPCDVAAQDSEIAVLDCGTGNEDSQVVRASVVGGNTLQQISGFIQPRGVAMDRAGNILVADAKFGGNDSSLIKVSSDGTKSDIKFAGLSPLSVAVDEDGNAIVAGATDTATRVIRLRSDGSQSVLPFSGLVFPTGVAADKAGSITVSFLLGSSTNSASRVERLVPTLIADPTPEPTPNPTPGFGSSGS</sequence>
<dbReference type="RefSeq" id="WP_099699031.1">
    <property type="nucleotide sequence ID" value="NZ_NOVD01000079.1"/>
</dbReference>